<sequence length="86" mass="9708">MSCLPAGARLVDCYPVALDNKPRCRSISDDDICAWCSHLHYRPDETSLCQLMFEDNDWPACFDANGYAQSCPQLQLIFTDPQPAHD</sequence>
<evidence type="ECO:0000313" key="2">
    <source>
        <dbReference type="Proteomes" id="UP000038204"/>
    </source>
</evidence>
<dbReference type="RefSeq" id="WP_012104601.1">
    <property type="nucleotide sequence ID" value="NZ_CABIHV010000138.1"/>
</dbReference>
<dbReference type="AlphaFoldDB" id="A0A0T9RUR7"/>
<organism evidence="1 2">
    <name type="scientific">Yersinia similis</name>
    <dbReference type="NCBI Taxonomy" id="367190"/>
    <lineage>
        <taxon>Bacteria</taxon>
        <taxon>Pseudomonadati</taxon>
        <taxon>Pseudomonadota</taxon>
        <taxon>Gammaproteobacteria</taxon>
        <taxon>Enterobacterales</taxon>
        <taxon>Yersiniaceae</taxon>
        <taxon>Yersinia</taxon>
    </lineage>
</organism>
<accession>A0A0T9RUR7</accession>
<gene>
    <name evidence="1" type="ORF">ERS008667_04457</name>
</gene>
<dbReference type="EMBL" id="CQBK01000114">
    <property type="protein sequence ID" value="CNI84982.1"/>
    <property type="molecule type" value="Genomic_DNA"/>
</dbReference>
<evidence type="ECO:0000313" key="1">
    <source>
        <dbReference type="EMBL" id="CNI84982.1"/>
    </source>
</evidence>
<protein>
    <recommendedName>
        <fullName evidence="3">Antirestriction protein</fullName>
    </recommendedName>
</protein>
<dbReference type="Proteomes" id="UP000038204">
    <property type="component" value="Unassembled WGS sequence"/>
</dbReference>
<name>A0A0T9RUR7_9GAMM</name>
<proteinExistence type="predicted"/>
<reference evidence="1 2" key="1">
    <citation type="submission" date="2015-03" db="EMBL/GenBank/DDBJ databases">
        <authorList>
            <person name="Murphy D."/>
        </authorList>
    </citation>
    <scope>NUCLEOTIDE SEQUENCE [LARGE SCALE GENOMIC DNA]</scope>
    <source>
        <strain evidence="1 2">Y233</strain>
    </source>
</reference>
<evidence type="ECO:0008006" key="3">
    <source>
        <dbReference type="Google" id="ProtNLM"/>
    </source>
</evidence>